<dbReference type="OrthoDB" id="7741006at2759"/>
<dbReference type="Proteomes" id="UP000002358">
    <property type="component" value="Chromosome 2"/>
</dbReference>
<keyword evidence="3" id="KW-1185">Reference proteome</keyword>
<feature type="region of interest" description="Disordered" evidence="1">
    <location>
        <begin position="24"/>
        <end position="81"/>
    </location>
</feature>
<dbReference type="KEGG" id="nvi:100118808"/>
<dbReference type="EnsemblMetazoa" id="XM_016982816">
    <property type="protein sequence ID" value="XP_016838305"/>
    <property type="gene ID" value="LOC100118808"/>
</dbReference>
<feature type="region of interest" description="Disordered" evidence="1">
    <location>
        <begin position="243"/>
        <end position="271"/>
    </location>
</feature>
<protein>
    <submittedName>
        <fullName evidence="2">Uncharacterized protein</fullName>
    </submittedName>
</protein>
<dbReference type="EnsemblMetazoa" id="XM_016982815">
    <property type="protein sequence ID" value="XP_016838304"/>
    <property type="gene ID" value="LOC100118808"/>
</dbReference>
<feature type="region of interest" description="Disordered" evidence="1">
    <location>
        <begin position="208"/>
        <end position="227"/>
    </location>
</feature>
<dbReference type="SMR" id="A0A7M7G7T2"/>
<gene>
    <name evidence="2" type="primary">100118808</name>
</gene>
<dbReference type="AlphaFoldDB" id="A0A7M7G7T2"/>
<dbReference type="InParanoid" id="A0A7M7G7T2"/>
<evidence type="ECO:0000313" key="2">
    <source>
        <dbReference type="EnsemblMetazoa" id="XP_001602694"/>
    </source>
</evidence>
<feature type="compositionally biased region" description="Basic and acidic residues" evidence="1">
    <location>
        <begin position="26"/>
        <end position="38"/>
    </location>
</feature>
<feature type="compositionally biased region" description="Low complexity" evidence="1">
    <location>
        <begin position="39"/>
        <end position="59"/>
    </location>
</feature>
<evidence type="ECO:0000256" key="1">
    <source>
        <dbReference type="SAM" id="MobiDB-lite"/>
    </source>
</evidence>
<reference evidence="2" key="1">
    <citation type="submission" date="2021-01" db="UniProtKB">
        <authorList>
            <consortium name="EnsemblMetazoa"/>
        </authorList>
    </citation>
    <scope>IDENTIFICATION</scope>
</reference>
<sequence>MFSLRDDSSSSGVDEDSFGWWIGVESHPDATSKSKSESEQPSSSISSDCPSSTTASTDDCALRARDLSQTETREESMTLTADEEQIELGSLDGAEAALDSGFGSSNSEARTAVCYTPERLVKSEDFRIVTPSPTFYPTLADLVSSRLASSKAYRSLPADRKIGVEHLAALLRSPYYESSSSSRSSCRRCCCIRYGGGEVLLHTERCPRNDEERVDPEQEREPVPLFSSTPVTECGSCCGENKDQQLADDTSGVSSVSSSATEEDDEDRLPRRLSDELAYVSFEYALAARESQGNETSDINEVVSILASLDSDPRRVEELLLDEDRFREATQSGHDSLTRLALAIEPDVVPIIPIIKVNSSDDRGGGVRSRHRFKPCHAETELEQLRDRIERLQGSSKDLHQDVSSLRRDFTIDEWKVNHLSEDINKLRNEVYELRYLDDLLKLLKGELERISNRNWPFTIGRTKHGTEEINLVV</sequence>
<evidence type="ECO:0000313" key="3">
    <source>
        <dbReference type="Proteomes" id="UP000002358"/>
    </source>
</evidence>
<dbReference type="EnsemblMetazoa" id="XM_001602644">
    <property type="protein sequence ID" value="XP_001602694"/>
    <property type="gene ID" value="LOC100118808"/>
</dbReference>
<dbReference type="OMA" id="TPMCLCD"/>
<proteinExistence type="predicted"/>
<name>A0A7M7G7T2_NASVI</name>
<feature type="compositionally biased region" description="Basic and acidic residues" evidence="1">
    <location>
        <begin position="60"/>
        <end position="76"/>
    </location>
</feature>
<feature type="compositionally biased region" description="Basic and acidic residues" evidence="1">
    <location>
        <begin position="208"/>
        <end position="222"/>
    </location>
</feature>
<accession>A0A7M7G7T2</accession>
<organism evidence="2 3">
    <name type="scientific">Nasonia vitripennis</name>
    <name type="common">Parasitic wasp</name>
    <dbReference type="NCBI Taxonomy" id="7425"/>
    <lineage>
        <taxon>Eukaryota</taxon>
        <taxon>Metazoa</taxon>
        <taxon>Ecdysozoa</taxon>
        <taxon>Arthropoda</taxon>
        <taxon>Hexapoda</taxon>
        <taxon>Insecta</taxon>
        <taxon>Pterygota</taxon>
        <taxon>Neoptera</taxon>
        <taxon>Endopterygota</taxon>
        <taxon>Hymenoptera</taxon>
        <taxon>Apocrita</taxon>
        <taxon>Proctotrupomorpha</taxon>
        <taxon>Chalcidoidea</taxon>
        <taxon>Pteromalidae</taxon>
        <taxon>Pteromalinae</taxon>
        <taxon>Nasonia</taxon>
    </lineage>
</organism>
<feature type="compositionally biased region" description="Low complexity" evidence="1">
    <location>
        <begin position="247"/>
        <end position="260"/>
    </location>
</feature>